<name>A0ABU8CW95_9HYPH</name>
<keyword evidence="2" id="KW-1133">Transmembrane helix</keyword>
<keyword evidence="2" id="KW-0472">Membrane</keyword>
<feature type="region of interest" description="Disordered" evidence="1">
    <location>
        <begin position="118"/>
        <end position="158"/>
    </location>
</feature>
<sequence>MRIVSALAEHGSGHAWLDIGMPAAAGMRVTVERDAEKNCFLGPHGWQNLRAEIAAIEPPDGRRANSLLLGPNIVDHLKDGDFVTISVGGTGFAESDFWPPIPISGRKARGDGMVGVTPGPIGKKDTGGPKPPGPGGGKTIVDPPIGDPGPGPGPGIEPPARRHFGWIAALVILAIALVGGGIFAVRFLPEGTLDNLQARITSTVDNLRDMVFPPPPEPPTDWSAVLRDPSSTPEKLYQSAIDTRSGPQTLDLSHELLYQAALRGNVQAQKDYSRLYDPTVTETTGWTGRKNARTALEYYRKLQDGGDQAAGQDIRRICDFLKPDIFVNAESRTAFDDYCS</sequence>
<proteinExistence type="predicted"/>
<evidence type="ECO:0000256" key="2">
    <source>
        <dbReference type="SAM" id="Phobius"/>
    </source>
</evidence>
<keyword evidence="2" id="KW-0812">Transmembrane</keyword>
<keyword evidence="4" id="KW-1185">Reference proteome</keyword>
<evidence type="ECO:0000313" key="4">
    <source>
        <dbReference type="Proteomes" id="UP001531129"/>
    </source>
</evidence>
<dbReference type="Proteomes" id="UP001531129">
    <property type="component" value="Unassembled WGS sequence"/>
</dbReference>
<evidence type="ECO:0008006" key="5">
    <source>
        <dbReference type="Google" id="ProtNLM"/>
    </source>
</evidence>
<feature type="transmembrane region" description="Helical" evidence="2">
    <location>
        <begin position="164"/>
        <end position="188"/>
    </location>
</feature>
<gene>
    <name evidence="3" type="ORF">V8Q02_31795</name>
</gene>
<organism evidence="3 4">
    <name type="scientific">Rhizobium aouanii</name>
    <dbReference type="NCBI Taxonomy" id="3118145"/>
    <lineage>
        <taxon>Bacteria</taxon>
        <taxon>Pseudomonadati</taxon>
        <taxon>Pseudomonadota</taxon>
        <taxon>Alphaproteobacteria</taxon>
        <taxon>Hyphomicrobiales</taxon>
        <taxon>Rhizobiaceae</taxon>
        <taxon>Rhizobium/Agrobacterium group</taxon>
        <taxon>Rhizobium</taxon>
    </lineage>
</organism>
<dbReference type="EMBL" id="JBAMYC010000026">
    <property type="protein sequence ID" value="MEI1252547.1"/>
    <property type="molecule type" value="Genomic_DNA"/>
</dbReference>
<accession>A0ABU8CW95</accession>
<evidence type="ECO:0000256" key="1">
    <source>
        <dbReference type="SAM" id="MobiDB-lite"/>
    </source>
</evidence>
<reference evidence="3 4" key="1">
    <citation type="submission" date="2024-01" db="EMBL/GenBank/DDBJ databases">
        <title>Draft genome sequences of three bacterial strains isolated from Acacia saligna represent a potential new species within the genus Rhizobium.</title>
        <authorList>
            <person name="Tambong J.T."/>
            <person name="Mnasri B."/>
        </authorList>
    </citation>
    <scope>NUCLEOTIDE SEQUENCE [LARGE SCALE GENOMIC DNA]</scope>
    <source>
        <strain evidence="3 4">1AS12I</strain>
    </source>
</reference>
<protein>
    <recommendedName>
        <fullName evidence="5">FHA domain-containing protein</fullName>
    </recommendedName>
</protein>
<comment type="caution">
    <text evidence="3">The sequence shown here is derived from an EMBL/GenBank/DDBJ whole genome shotgun (WGS) entry which is preliminary data.</text>
</comment>
<feature type="compositionally biased region" description="Pro residues" evidence="1">
    <location>
        <begin position="145"/>
        <end position="157"/>
    </location>
</feature>
<dbReference type="RefSeq" id="WP_264399554.1">
    <property type="nucleotide sequence ID" value="NZ_JBAMYB010000024.1"/>
</dbReference>
<evidence type="ECO:0000313" key="3">
    <source>
        <dbReference type="EMBL" id="MEI1252547.1"/>
    </source>
</evidence>